<evidence type="ECO:0000256" key="6">
    <source>
        <dbReference type="ARBA" id="ARBA00022967"/>
    </source>
</evidence>
<dbReference type="PROSITE" id="PS50893">
    <property type="entry name" value="ABC_TRANSPORTER_2"/>
    <property type="match status" value="1"/>
</dbReference>
<keyword evidence="3 8" id="KW-1003">Cell membrane</keyword>
<comment type="function">
    <text evidence="8">ATP-binding (A) component of a common energy-coupling factor (ECF) ABC-transporter complex.</text>
</comment>
<dbReference type="InterPro" id="IPR003593">
    <property type="entry name" value="AAA+_ATPase"/>
</dbReference>
<dbReference type="RefSeq" id="WP_183369114.1">
    <property type="nucleotide sequence ID" value="NZ_CAJEWD010000003.1"/>
</dbReference>
<comment type="subcellular location">
    <subcellularLocation>
        <location evidence="1 8">Cell membrane</location>
        <topology evidence="1 8">Peripheral membrane protein</topology>
    </subcellularLocation>
</comment>
<dbReference type="Pfam" id="PF00005">
    <property type="entry name" value="ABC_tran"/>
    <property type="match status" value="1"/>
</dbReference>
<evidence type="ECO:0000259" key="9">
    <source>
        <dbReference type="PROSITE" id="PS50893"/>
    </source>
</evidence>
<dbReference type="PANTHER" id="PTHR43553:SF27">
    <property type="entry name" value="ENERGY-COUPLING FACTOR TRANSPORTER ATP-BINDING PROTEIN ECFA2"/>
    <property type="match status" value="1"/>
</dbReference>
<gene>
    <name evidence="10" type="primary">ecfA2</name>
    <name evidence="10" type="ORF">JEODO184_00064</name>
</gene>
<keyword evidence="11" id="KW-1185">Reference proteome</keyword>
<evidence type="ECO:0000256" key="5">
    <source>
        <dbReference type="ARBA" id="ARBA00022840"/>
    </source>
</evidence>
<dbReference type="GO" id="GO:0016887">
    <property type="term" value="F:ATP hydrolysis activity"/>
    <property type="evidence" value="ECO:0007669"/>
    <property type="project" value="InterPro"/>
</dbReference>
<dbReference type="InterPro" id="IPR027417">
    <property type="entry name" value="P-loop_NTPase"/>
</dbReference>
<evidence type="ECO:0000256" key="1">
    <source>
        <dbReference type="ARBA" id="ARBA00004202"/>
    </source>
</evidence>
<evidence type="ECO:0000256" key="8">
    <source>
        <dbReference type="RuleBase" id="RU365104"/>
    </source>
</evidence>
<comment type="caution">
    <text evidence="10">The sequence shown here is derived from an EMBL/GenBank/DDBJ whole genome shotgun (WGS) entry which is preliminary data.</text>
</comment>
<keyword evidence="2 8" id="KW-0813">Transport</keyword>
<evidence type="ECO:0000256" key="2">
    <source>
        <dbReference type="ARBA" id="ARBA00022448"/>
    </source>
</evidence>
<dbReference type="GO" id="GO:0042626">
    <property type="term" value="F:ATPase-coupled transmembrane transporter activity"/>
    <property type="evidence" value="ECO:0007669"/>
    <property type="project" value="TreeGrafter"/>
</dbReference>
<dbReference type="GO" id="GO:0005524">
    <property type="term" value="F:ATP binding"/>
    <property type="evidence" value="ECO:0007669"/>
    <property type="project" value="UniProtKB-UniRule"/>
</dbReference>
<dbReference type="AlphaFoldDB" id="A0A6V7R1A0"/>
<dbReference type="InterPro" id="IPR050095">
    <property type="entry name" value="ECF_ABC_transporter_ATP-bd"/>
</dbReference>
<reference evidence="10 11" key="1">
    <citation type="submission" date="2020-07" db="EMBL/GenBank/DDBJ databases">
        <authorList>
            <person name="Criscuolo A."/>
        </authorList>
    </citation>
    <scope>NUCLEOTIDE SEQUENCE [LARGE SCALE GENOMIC DNA]</scope>
    <source>
        <strain evidence="10">CIP111649</strain>
    </source>
</reference>
<dbReference type="InterPro" id="IPR017871">
    <property type="entry name" value="ABC_transporter-like_CS"/>
</dbReference>
<comment type="similarity">
    <text evidence="8">Belongs to the ABC transporter superfamily. Energy-coupling factor EcfA family.</text>
</comment>
<sequence length="286" mass="32700">MTIEFKDVNIIYNPRSPFEFHALKDINTTFDDKKFYGLIGHTGSGKSTLIQSMNGLILPTSGVVNVDGTILNKKTKQKTIHQSKMKVGMVFQFPEHQLFEATVLRDVMFGPMNMGASEEDAKTKAIEYLQLLKLPEDLYERSPFELSGGQMRKVAIAGILAMEPSILILDEPTAGLDPVSHDETMKLFYDVYKKLNVTIILITHDMDDVLFYTDEVKVMDKGHLVNEGPTKEILRDKDFMTRYNLDIPHVLQLSQDLEDKGIHLSRIPSNFEEFIVLYKEWRRSHA</sequence>
<dbReference type="InterPro" id="IPR030946">
    <property type="entry name" value="EcfA2"/>
</dbReference>
<evidence type="ECO:0000313" key="10">
    <source>
        <dbReference type="EMBL" id="CAD2070848.1"/>
    </source>
</evidence>
<evidence type="ECO:0000313" key="11">
    <source>
        <dbReference type="Proteomes" id="UP000589351"/>
    </source>
</evidence>
<keyword evidence="6" id="KW-1278">Translocase</keyword>
<dbReference type="EC" id="7.-.-.-" evidence="8"/>
<evidence type="ECO:0000256" key="4">
    <source>
        <dbReference type="ARBA" id="ARBA00022741"/>
    </source>
</evidence>
<protein>
    <recommendedName>
        <fullName evidence="8">Energy-coupling factor transporter ATP-binding protein EcfA2</fullName>
        <ecNumber evidence="8">7.-.-.-</ecNumber>
    </recommendedName>
</protein>
<dbReference type="SUPFAM" id="SSF52540">
    <property type="entry name" value="P-loop containing nucleoside triphosphate hydrolases"/>
    <property type="match status" value="1"/>
</dbReference>
<dbReference type="SMART" id="SM00382">
    <property type="entry name" value="AAA"/>
    <property type="match status" value="1"/>
</dbReference>
<name>A0A6V7R1A0_9STAP</name>
<keyword evidence="4 8" id="KW-0547">Nucleotide-binding</keyword>
<accession>A0A6V7R1A0</accession>
<dbReference type="CDD" id="cd03225">
    <property type="entry name" value="ABC_cobalt_CbiO_domain1"/>
    <property type="match status" value="1"/>
</dbReference>
<proteinExistence type="inferred from homology"/>
<dbReference type="EMBL" id="CAJEWD010000003">
    <property type="protein sequence ID" value="CAD2070848.1"/>
    <property type="molecule type" value="Genomic_DNA"/>
</dbReference>
<organism evidence="10 11">
    <name type="scientific">Jeotgalicoccus meleagridis</name>
    <dbReference type="NCBI Taxonomy" id="2759181"/>
    <lineage>
        <taxon>Bacteria</taxon>
        <taxon>Bacillati</taxon>
        <taxon>Bacillota</taxon>
        <taxon>Bacilli</taxon>
        <taxon>Bacillales</taxon>
        <taxon>Staphylococcaceae</taxon>
        <taxon>Jeotgalicoccus</taxon>
    </lineage>
</organism>
<dbReference type="FunFam" id="3.40.50.300:FF:000224">
    <property type="entry name" value="Energy-coupling factor transporter ATP-binding protein EcfA"/>
    <property type="match status" value="1"/>
</dbReference>
<evidence type="ECO:0000256" key="7">
    <source>
        <dbReference type="ARBA" id="ARBA00023136"/>
    </source>
</evidence>
<comment type="subunit">
    <text evidence="8">Forms a stable energy-coupling factor (ECF) transporter complex composed of 2 membrane-embedded substrate-binding proteins (S component), 2 ATP-binding proteins (A component) and 2 transmembrane proteins (T component).</text>
</comment>
<dbReference type="PANTHER" id="PTHR43553">
    <property type="entry name" value="HEAVY METAL TRANSPORTER"/>
    <property type="match status" value="1"/>
</dbReference>
<keyword evidence="5 8" id="KW-0067">ATP-binding</keyword>
<dbReference type="InterPro" id="IPR003439">
    <property type="entry name" value="ABC_transporter-like_ATP-bd"/>
</dbReference>
<dbReference type="Proteomes" id="UP000589351">
    <property type="component" value="Unassembled WGS sequence"/>
</dbReference>
<dbReference type="GO" id="GO:0043190">
    <property type="term" value="C:ATP-binding cassette (ABC) transporter complex"/>
    <property type="evidence" value="ECO:0007669"/>
    <property type="project" value="TreeGrafter"/>
</dbReference>
<dbReference type="Gene3D" id="3.40.50.300">
    <property type="entry name" value="P-loop containing nucleotide triphosphate hydrolases"/>
    <property type="match status" value="1"/>
</dbReference>
<dbReference type="PROSITE" id="PS00211">
    <property type="entry name" value="ABC_TRANSPORTER_1"/>
    <property type="match status" value="1"/>
</dbReference>
<dbReference type="InterPro" id="IPR015856">
    <property type="entry name" value="ABC_transpr_CbiO/EcfA_su"/>
</dbReference>
<keyword evidence="7 8" id="KW-0472">Membrane</keyword>
<dbReference type="GO" id="GO:0015087">
    <property type="term" value="F:cobalt ion transmembrane transporter activity"/>
    <property type="evidence" value="ECO:0007669"/>
    <property type="project" value="UniProtKB-ARBA"/>
</dbReference>
<evidence type="ECO:0000256" key="3">
    <source>
        <dbReference type="ARBA" id="ARBA00022475"/>
    </source>
</evidence>
<dbReference type="NCBIfam" id="TIGR04521">
    <property type="entry name" value="ECF_ATPase_2"/>
    <property type="match status" value="1"/>
</dbReference>
<feature type="domain" description="ABC transporter" evidence="9">
    <location>
        <begin position="3"/>
        <end position="246"/>
    </location>
</feature>